<organism evidence="1 2">
    <name type="scientific">Trichomonascus ciferrii</name>
    <dbReference type="NCBI Taxonomy" id="44093"/>
    <lineage>
        <taxon>Eukaryota</taxon>
        <taxon>Fungi</taxon>
        <taxon>Dikarya</taxon>
        <taxon>Ascomycota</taxon>
        <taxon>Saccharomycotina</taxon>
        <taxon>Dipodascomycetes</taxon>
        <taxon>Dipodascales</taxon>
        <taxon>Trichomonascaceae</taxon>
        <taxon>Trichomonascus</taxon>
        <taxon>Trichomonascus ciferrii complex</taxon>
    </lineage>
</organism>
<dbReference type="EMBL" id="SWFS01000131">
    <property type="protein sequence ID" value="KAA8915923.1"/>
    <property type="molecule type" value="Genomic_DNA"/>
</dbReference>
<gene>
    <name evidence="1" type="ORF">TRICI_001937</name>
</gene>
<name>A0A642V826_9ASCO</name>
<dbReference type="VEuPathDB" id="FungiDB:TRICI_001937"/>
<dbReference type="AlphaFoldDB" id="A0A642V826"/>
<comment type="caution">
    <text evidence="1">The sequence shown here is derived from an EMBL/GenBank/DDBJ whole genome shotgun (WGS) entry which is preliminary data.</text>
</comment>
<keyword evidence="2" id="KW-1185">Reference proteome</keyword>
<accession>A0A642V826</accession>
<evidence type="ECO:0000313" key="2">
    <source>
        <dbReference type="Proteomes" id="UP000761534"/>
    </source>
</evidence>
<dbReference type="Proteomes" id="UP000761534">
    <property type="component" value="Unassembled WGS sequence"/>
</dbReference>
<protein>
    <submittedName>
        <fullName evidence="1">Uncharacterized protein</fullName>
    </submittedName>
</protein>
<sequence>MGNKIKLYAYGIAPTLGGYAFGWDTGKFISSSSSSILISSTLLGSEYLLFLEKEAKSTGCCWKMSLLGG</sequence>
<proteinExistence type="predicted"/>
<reference evidence="1" key="1">
    <citation type="journal article" date="2019" name="G3 (Bethesda)">
        <title>Genome Assemblies of Two Rare Opportunistic Yeast Pathogens: Diutina rugosa (syn. Candida rugosa) and Trichomonascus ciferrii (syn. Candida ciferrii).</title>
        <authorList>
            <person name="Mixao V."/>
            <person name="Saus E."/>
            <person name="Hansen A.P."/>
            <person name="Lass-Florl C."/>
            <person name="Gabaldon T."/>
        </authorList>
    </citation>
    <scope>NUCLEOTIDE SEQUENCE</scope>
    <source>
        <strain evidence="1">CBS 4856</strain>
    </source>
</reference>
<evidence type="ECO:0000313" key="1">
    <source>
        <dbReference type="EMBL" id="KAA8915923.1"/>
    </source>
</evidence>